<comment type="caution">
    <text evidence="1">The sequence shown here is derived from an EMBL/GenBank/DDBJ whole genome shotgun (WGS) entry which is preliminary data.</text>
</comment>
<proteinExistence type="predicted"/>
<gene>
    <name evidence="1" type="ORF">J2X20_004026</name>
</gene>
<reference evidence="1 2" key="1">
    <citation type="submission" date="2023-07" db="EMBL/GenBank/DDBJ databases">
        <title>Sorghum-associated microbial communities from plants grown in Nebraska, USA.</title>
        <authorList>
            <person name="Schachtman D."/>
        </authorList>
    </citation>
    <scope>NUCLEOTIDE SEQUENCE [LARGE SCALE GENOMIC DNA]</scope>
    <source>
        <strain evidence="1 2">BE314</strain>
    </source>
</reference>
<accession>A0ABU1YR67</accession>
<name>A0ABU1YR67_ROSSA</name>
<sequence>MTFKRRWRWLGWLLSVLAGALLSWQPWRDAARPAPGKAEPGSLATALWGGLGLGRVAASGADGPAGATSDAGGQAPQTSFEVCGVGRASRAEMENAFASEGVNPPWMGPLTLRKDTALSALAARLAVGSDAEQTAARLLMGDTQGAALIAARSRDATAYRLALAKCGGGAGGDQAAPNCAGLSIRGWAQLDPEDARPWMSLAAKALWRRDDAAAAQALDQVLLRRRRSPSSPLLTLAINAREGVMDEAGLGLAVIEIIGVDAAQSTDEAFVAASRYCSAEGIKDASRRHRCERLARWQFEHADSYLDAMLTLGIADRVGLPAEQRPYTREQLDRGMNRMIEQSSQILGFDCASLRRTADWVTQRARQGELRMALKAAGADR</sequence>
<dbReference type="RefSeq" id="WP_310268448.1">
    <property type="nucleotide sequence ID" value="NZ_JAVDXU010000003.1"/>
</dbReference>
<evidence type="ECO:0000313" key="1">
    <source>
        <dbReference type="EMBL" id="MDR7271358.1"/>
    </source>
</evidence>
<dbReference type="Proteomes" id="UP001180453">
    <property type="component" value="Unassembled WGS sequence"/>
</dbReference>
<evidence type="ECO:0000313" key="2">
    <source>
        <dbReference type="Proteomes" id="UP001180453"/>
    </source>
</evidence>
<dbReference type="EMBL" id="JAVDXU010000003">
    <property type="protein sequence ID" value="MDR7271358.1"/>
    <property type="molecule type" value="Genomic_DNA"/>
</dbReference>
<organism evidence="1 2">
    <name type="scientific">Roseateles saccharophilus</name>
    <name type="common">Pseudomonas saccharophila</name>
    <dbReference type="NCBI Taxonomy" id="304"/>
    <lineage>
        <taxon>Bacteria</taxon>
        <taxon>Pseudomonadati</taxon>
        <taxon>Pseudomonadota</taxon>
        <taxon>Betaproteobacteria</taxon>
        <taxon>Burkholderiales</taxon>
        <taxon>Sphaerotilaceae</taxon>
        <taxon>Roseateles</taxon>
    </lineage>
</organism>
<protein>
    <submittedName>
        <fullName evidence="1">Uncharacterized protein</fullName>
    </submittedName>
</protein>
<keyword evidence="2" id="KW-1185">Reference proteome</keyword>